<dbReference type="KEGG" id="hir:HETIRDRAFT_107338"/>
<organism evidence="1 2">
    <name type="scientific">Heterobasidion irregulare (strain TC 32-1)</name>
    <dbReference type="NCBI Taxonomy" id="747525"/>
    <lineage>
        <taxon>Eukaryota</taxon>
        <taxon>Fungi</taxon>
        <taxon>Dikarya</taxon>
        <taxon>Basidiomycota</taxon>
        <taxon>Agaricomycotina</taxon>
        <taxon>Agaricomycetes</taxon>
        <taxon>Russulales</taxon>
        <taxon>Bondarzewiaceae</taxon>
        <taxon>Heterobasidion</taxon>
        <taxon>Heterobasidion annosum species complex</taxon>
    </lineage>
</organism>
<gene>
    <name evidence="1" type="ORF">HETIRDRAFT_107338</name>
</gene>
<keyword evidence="2" id="KW-1185">Reference proteome</keyword>
<protein>
    <submittedName>
        <fullName evidence="1">Uncharacterized protein</fullName>
    </submittedName>
</protein>
<sequence length="172" mass="20117">MRMGKRSADEFITDYLMTAGDSGFDLESTVDYFHQAIHLEILKQIYRLTEMPTTMNDWVKYTQRFDNQWRELQSIKSSVPTMMPRRNNPFRYDSSNAPASMNNSILGYELRVGVFIANKKDIWQTNALLGLCLGYMKRELDMFNQVVGKWGTTWLKLAEHWLAEEEAMAEHS</sequence>
<accession>W4KD48</accession>
<dbReference type="GeneID" id="20666237"/>
<name>W4KD48_HETIT</name>
<evidence type="ECO:0000313" key="2">
    <source>
        <dbReference type="Proteomes" id="UP000030671"/>
    </source>
</evidence>
<proteinExistence type="predicted"/>
<reference evidence="1 2" key="1">
    <citation type="journal article" date="2012" name="New Phytol.">
        <title>Insight into trade-off between wood decay and parasitism from the genome of a fungal forest pathogen.</title>
        <authorList>
            <person name="Olson A."/>
            <person name="Aerts A."/>
            <person name="Asiegbu F."/>
            <person name="Belbahri L."/>
            <person name="Bouzid O."/>
            <person name="Broberg A."/>
            <person name="Canback B."/>
            <person name="Coutinho P.M."/>
            <person name="Cullen D."/>
            <person name="Dalman K."/>
            <person name="Deflorio G."/>
            <person name="van Diepen L.T."/>
            <person name="Dunand C."/>
            <person name="Duplessis S."/>
            <person name="Durling M."/>
            <person name="Gonthier P."/>
            <person name="Grimwood J."/>
            <person name="Fossdal C.G."/>
            <person name="Hansson D."/>
            <person name="Henrissat B."/>
            <person name="Hietala A."/>
            <person name="Himmelstrand K."/>
            <person name="Hoffmeister D."/>
            <person name="Hogberg N."/>
            <person name="James T.Y."/>
            <person name="Karlsson M."/>
            <person name="Kohler A."/>
            <person name="Kues U."/>
            <person name="Lee Y.H."/>
            <person name="Lin Y.C."/>
            <person name="Lind M."/>
            <person name="Lindquist E."/>
            <person name="Lombard V."/>
            <person name="Lucas S."/>
            <person name="Lunden K."/>
            <person name="Morin E."/>
            <person name="Murat C."/>
            <person name="Park J."/>
            <person name="Raffaello T."/>
            <person name="Rouze P."/>
            <person name="Salamov A."/>
            <person name="Schmutz J."/>
            <person name="Solheim H."/>
            <person name="Stahlberg J."/>
            <person name="Velez H."/>
            <person name="de Vries R.P."/>
            <person name="Wiebenga A."/>
            <person name="Woodward S."/>
            <person name="Yakovlev I."/>
            <person name="Garbelotto M."/>
            <person name="Martin F."/>
            <person name="Grigoriev I.V."/>
            <person name="Stenlid J."/>
        </authorList>
    </citation>
    <scope>NUCLEOTIDE SEQUENCE [LARGE SCALE GENOMIC DNA]</scope>
    <source>
        <strain evidence="1 2">TC 32-1</strain>
    </source>
</reference>
<dbReference type="InParanoid" id="W4KD48"/>
<dbReference type="Proteomes" id="UP000030671">
    <property type="component" value="Unassembled WGS sequence"/>
</dbReference>
<dbReference type="RefSeq" id="XP_009545525.1">
    <property type="nucleotide sequence ID" value="XM_009547230.1"/>
</dbReference>
<dbReference type="OrthoDB" id="3049938at2759"/>
<dbReference type="HOGENOM" id="CLU_040945_1_0_1"/>
<dbReference type="AlphaFoldDB" id="W4KD48"/>
<evidence type="ECO:0000313" key="1">
    <source>
        <dbReference type="EMBL" id="ETW83250.1"/>
    </source>
</evidence>
<dbReference type="EMBL" id="KI925457">
    <property type="protein sequence ID" value="ETW83250.1"/>
    <property type="molecule type" value="Genomic_DNA"/>
</dbReference>